<name>A0AAX0YVJ3_9GAMM</name>
<gene>
    <name evidence="1" type="ORF">C0W53_08745</name>
</gene>
<accession>A0AAX0YVJ3</accession>
<dbReference type="AlphaFoldDB" id="A0AAX0YVJ3"/>
<dbReference type="InterPro" id="IPR050010">
    <property type="entry name" value="ETEC_3214_dom"/>
</dbReference>
<organism evidence="1 2">
    <name type="scientific">Photobacterium kishitanii</name>
    <dbReference type="NCBI Taxonomy" id="318456"/>
    <lineage>
        <taxon>Bacteria</taxon>
        <taxon>Pseudomonadati</taxon>
        <taxon>Pseudomonadota</taxon>
        <taxon>Gammaproteobacteria</taxon>
        <taxon>Vibrionales</taxon>
        <taxon>Vibrionaceae</taxon>
        <taxon>Photobacterium</taxon>
    </lineage>
</organism>
<reference evidence="1 2" key="1">
    <citation type="submission" date="2018-01" db="EMBL/GenBank/DDBJ databases">
        <title>Whole genome sequencing of Histamine producing bacteria.</title>
        <authorList>
            <person name="Butler K."/>
        </authorList>
    </citation>
    <scope>NUCLEOTIDE SEQUENCE [LARGE SCALE GENOMIC DNA]</scope>
    <source>
        <strain evidence="1 2">A1-4</strain>
    </source>
</reference>
<protein>
    <recommendedName>
        <fullName evidence="3">DUF4384 domain-containing protein</fullName>
    </recommendedName>
</protein>
<sequence>MMVIFNDVKIKKEVIDKLINDDNSQNNIKHKWAKIIAFFSIVAIAFGGLNDTIDAVDKIYNITLSQFTDIPSHNKLSKIYVRASEELLDDTFGAPSYIKKTTSGDFIKYYKDKRFILSSVTRDGAIVAFLVFPKNNFIPNTSEHAGGDNLLFTPFSSKESVTDIRVNASRSVSYYIEENPVGEFSNLYSSIAGYSEFLMPLDQEKQKLFYRLSEALVIGDNVSELVVNLRNKVIPNFYGYSIEGLNDLESAILTLTEYRLMMK</sequence>
<keyword evidence="2" id="KW-1185">Reference proteome</keyword>
<evidence type="ECO:0000313" key="2">
    <source>
        <dbReference type="Proteomes" id="UP000240728"/>
    </source>
</evidence>
<evidence type="ECO:0008006" key="3">
    <source>
        <dbReference type="Google" id="ProtNLM"/>
    </source>
</evidence>
<evidence type="ECO:0000313" key="1">
    <source>
        <dbReference type="EMBL" id="PSX45515.1"/>
    </source>
</evidence>
<dbReference type="RefSeq" id="WP_107174212.1">
    <property type="nucleotide sequence ID" value="NZ_JZTB01000003.1"/>
</dbReference>
<comment type="caution">
    <text evidence="1">The sequence shown here is derived from an EMBL/GenBank/DDBJ whole genome shotgun (WGS) entry which is preliminary data.</text>
</comment>
<proteinExistence type="predicted"/>
<dbReference type="NCBIfam" id="NF043066">
    <property type="entry name" value="ETEC_3214_dom"/>
    <property type="match status" value="1"/>
</dbReference>
<dbReference type="EMBL" id="PYOZ01000004">
    <property type="protein sequence ID" value="PSX45515.1"/>
    <property type="molecule type" value="Genomic_DNA"/>
</dbReference>
<dbReference type="Proteomes" id="UP000240728">
    <property type="component" value="Unassembled WGS sequence"/>
</dbReference>